<keyword evidence="3" id="KW-1185">Reference proteome</keyword>
<evidence type="ECO:0008006" key="4">
    <source>
        <dbReference type="Google" id="ProtNLM"/>
    </source>
</evidence>
<evidence type="ECO:0000313" key="3">
    <source>
        <dbReference type="Proteomes" id="UP001596263"/>
    </source>
</evidence>
<protein>
    <recommendedName>
        <fullName evidence="4">Calcium-binding protein</fullName>
    </recommendedName>
</protein>
<evidence type="ECO:0000313" key="2">
    <source>
        <dbReference type="EMBL" id="MFC5216909.1"/>
    </source>
</evidence>
<organism evidence="2 3">
    <name type="scientific">Streptomyces coerulescens</name>
    <dbReference type="NCBI Taxonomy" id="29304"/>
    <lineage>
        <taxon>Bacteria</taxon>
        <taxon>Bacillati</taxon>
        <taxon>Actinomycetota</taxon>
        <taxon>Actinomycetes</taxon>
        <taxon>Kitasatosporales</taxon>
        <taxon>Streptomycetaceae</taxon>
        <taxon>Streptomyces</taxon>
    </lineage>
</organism>
<feature type="signal peptide" evidence="1">
    <location>
        <begin position="1"/>
        <end position="31"/>
    </location>
</feature>
<comment type="caution">
    <text evidence="2">The sequence shown here is derived from an EMBL/GenBank/DDBJ whole genome shotgun (WGS) entry which is preliminary data.</text>
</comment>
<evidence type="ECO:0000256" key="1">
    <source>
        <dbReference type="SAM" id="SignalP"/>
    </source>
</evidence>
<reference evidence="3" key="1">
    <citation type="journal article" date="2019" name="Int. J. Syst. Evol. Microbiol.">
        <title>The Global Catalogue of Microorganisms (GCM) 10K type strain sequencing project: providing services to taxonomists for standard genome sequencing and annotation.</title>
        <authorList>
            <consortium name="The Broad Institute Genomics Platform"/>
            <consortium name="The Broad Institute Genome Sequencing Center for Infectious Disease"/>
            <person name="Wu L."/>
            <person name="Ma J."/>
        </authorList>
    </citation>
    <scope>NUCLEOTIDE SEQUENCE [LARGE SCALE GENOMIC DNA]</scope>
    <source>
        <strain evidence="3">KCTC 42586</strain>
    </source>
</reference>
<accession>A0ABW0CM49</accession>
<keyword evidence="1" id="KW-0732">Signal</keyword>
<dbReference type="EMBL" id="JBHSKM010000019">
    <property type="protein sequence ID" value="MFC5216909.1"/>
    <property type="molecule type" value="Genomic_DNA"/>
</dbReference>
<sequence length="263" mass="27763">MRRRATAVIATAAAFSAVLGVAALAVPAAGAGQDDAGTKFWNIDVNHNRDYTVGVAAAQKRVFSVSATVTDPSGVQSVSYELWHGQDRATADGVLTAGAHCSKLNEITSYCEALVTADPNVNLRSNALAGVWTITPVATDGAGNVTRGDGAYLARIKRQTYVSQTVATPQSVTKGKNLTVKARMTVAGWETRKDVPLIGHQVLLQYRKGTSGPFVTLKKIKTDRNGWATATVPATADGAYRYDFAGTSLTTPTTGWADFVDVK</sequence>
<feature type="chain" id="PRO_5045770925" description="Calcium-binding protein" evidence="1">
    <location>
        <begin position="32"/>
        <end position="263"/>
    </location>
</feature>
<name>A0ABW0CM49_STRCD</name>
<gene>
    <name evidence="2" type="ORF">ACFPQ9_24015</name>
</gene>
<dbReference type="RefSeq" id="WP_380856793.1">
    <property type="nucleotide sequence ID" value="NZ_JBHSKM010000019.1"/>
</dbReference>
<dbReference type="Proteomes" id="UP001596263">
    <property type="component" value="Unassembled WGS sequence"/>
</dbReference>
<proteinExistence type="predicted"/>